<comment type="cofactor">
    <cofactor evidence="1">
        <name>heme b</name>
        <dbReference type="ChEBI" id="CHEBI:60344"/>
    </cofactor>
</comment>
<protein>
    <recommendedName>
        <fullName evidence="9">Heme haloperoxidase family profile domain-containing protein</fullName>
    </recommendedName>
</protein>
<feature type="domain" description="Heme haloperoxidase family profile" evidence="9">
    <location>
        <begin position="27"/>
        <end position="247"/>
    </location>
</feature>
<dbReference type="InterPro" id="IPR000028">
    <property type="entry name" value="Chloroperoxidase"/>
</dbReference>
<evidence type="ECO:0000256" key="1">
    <source>
        <dbReference type="ARBA" id="ARBA00001970"/>
    </source>
</evidence>
<dbReference type="Proteomes" id="UP001295794">
    <property type="component" value="Unassembled WGS sequence"/>
</dbReference>
<evidence type="ECO:0000256" key="4">
    <source>
        <dbReference type="ARBA" id="ARBA00022723"/>
    </source>
</evidence>
<dbReference type="InterPro" id="IPR036851">
    <property type="entry name" value="Chloroperoxidase-like_sf"/>
</dbReference>
<comment type="similarity">
    <text evidence="7">Belongs to the chloroperoxidase family.</text>
</comment>
<keyword evidence="4" id="KW-0479">Metal-binding</keyword>
<keyword evidence="6" id="KW-0408">Iron</keyword>
<keyword evidence="3" id="KW-0349">Heme</keyword>
<evidence type="ECO:0000256" key="6">
    <source>
        <dbReference type="ARBA" id="ARBA00023004"/>
    </source>
</evidence>
<dbReference type="AlphaFoldDB" id="A0AAD2H7K3"/>
<dbReference type="SUPFAM" id="SSF47571">
    <property type="entry name" value="Cloroperoxidase"/>
    <property type="match status" value="1"/>
</dbReference>
<keyword evidence="5" id="KW-0560">Oxidoreductase</keyword>
<gene>
    <name evidence="10" type="ORF">MYCIT1_LOCUS13676</name>
</gene>
<dbReference type="GO" id="GO:0004601">
    <property type="term" value="F:peroxidase activity"/>
    <property type="evidence" value="ECO:0007669"/>
    <property type="project" value="UniProtKB-KW"/>
</dbReference>
<evidence type="ECO:0000313" key="11">
    <source>
        <dbReference type="Proteomes" id="UP001295794"/>
    </source>
</evidence>
<reference evidence="10" key="1">
    <citation type="submission" date="2023-11" db="EMBL/GenBank/DDBJ databases">
        <authorList>
            <person name="De Vega J J."/>
            <person name="De Vega J J."/>
        </authorList>
    </citation>
    <scope>NUCLEOTIDE SEQUENCE</scope>
</reference>
<proteinExistence type="inferred from homology"/>
<keyword evidence="2" id="KW-0575">Peroxidase</keyword>
<sequence length="270" mass="29858">MSSSTETLPASHPPVDAGSGKCPVTGQEYEFIPPQEGDIRSVCPAINAMANHGYIPRDGKNISPWQMIHGLKACYGLSSPLAIFLTTGGWVLLRKYLPVRINLFELGAHGRVEHDASVVHEDCPPDQKDAPIKVHPELVNAFATHVVQSAAIKVGRGVETMAETAVVVTGDDIVQTRLRREKLSPPLDPLHAEIARGEMAIILGVWEQTVEGRKGVPLPWMRRWLGEERLPDGWKPDHVQGLLDVVKRSTAMRNEMNRIREEEAKNAKDR</sequence>
<evidence type="ECO:0000256" key="5">
    <source>
        <dbReference type="ARBA" id="ARBA00023002"/>
    </source>
</evidence>
<evidence type="ECO:0000256" key="8">
    <source>
        <dbReference type="SAM" id="MobiDB-lite"/>
    </source>
</evidence>
<dbReference type="GO" id="GO:0046872">
    <property type="term" value="F:metal ion binding"/>
    <property type="evidence" value="ECO:0007669"/>
    <property type="project" value="UniProtKB-KW"/>
</dbReference>
<evidence type="ECO:0000256" key="3">
    <source>
        <dbReference type="ARBA" id="ARBA00022617"/>
    </source>
</evidence>
<evidence type="ECO:0000256" key="2">
    <source>
        <dbReference type="ARBA" id="ARBA00022559"/>
    </source>
</evidence>
<dbReference type="Pfam" id="PF01328">
    <property type="entry name" value="Peroxidase_2"/>
    <property type="match status" value="1"/>
</dbReference>
<keyword evidence="11" id="KW-1185">Reference proteome</keyword>
<accession>A0AAD2H7K3</accession>
<evidence type="ECO:0000313" key="10">
    <source>
        <dbReference type="EMBL" id="CAK5269733.1"/>
    </source>
</evidence>
<dbReference type="PROSITE" id="PS51405">
    <property type="entry name" value="HEME_HALOPEROXIDASE"/>
    <property type="match status" value="1"/>
</dbReference>
<dbReference type="PANTHER" id="PTHR33577">
    <property type="entry name" value="STERIGMATOCYSTIN BIOSYNTHESIS PEROXIDASE STCC-RELATED"/>
    <property type="match status" value="1"/>
</dbReference>
<evidence type="ECO:0000256" key="7">
    <source>
        <dbReference type="ARBA" id="ARBA00025795"/>
    </source>
</evidence>
<evidence type="ECO:0000259" key="9">
    <source>
        <dbReference type="PROSITE" id="PS51405"/>
    </source>
</evidence>
<dbReference type="Gene3D" id="1.10.489.10">
    <property type="entry name" value="Chloroperoxidase-like"/>
    <property type="match status" value="1"/>
</dbReference>
<name>A0AAD2H7K3_9AGAR</name>
<dbReference type="PANTHER" id="PTHR33577:SF9">
    <property type="entry name" value="PEROXIDASE STCC"/>
    <property type="match status" value="1"/>
</dbReference>
<feature type="region of interest" description="Disordered" evidence="8">
    <location>
        <begin position="1"/>
        <end position="21"/>
    </location>
</feature>
<comment type="caution">
    <text evidence="10">The sequence shown here is derived from an EMBL/GenBank/DDBJ whole genome shotgun (WGS) entry which is preliminary data.</text>
</comment>
<dbReference type="EMBL" id="CAVNYO010000151">
    <property type="protein sequence ID" value="CAK5269733.1"/>
    <property type="molecule type" value="Genomic_DNA"/>
</dbReference>
<organism evidence="10 11">
    <name type="scientific">Mycena citricolor</name>
    <dbReference type="NCBI Taxonomy" id="2018698"/>
    <lineage>
        <taxon>Eukaryota</taxon>
        <taxon>Fungi</taxon>
        <taxon>Dikarya</taxon>
        <taxon>Basidiomycota</taxon>
        <taxon>Agaricomycotina</taxon>
        <taxon>Agaricomycetes</taxon>
        <taxon>Agaricomycetidae</taxon>
        <taxon>Agaricales</taxon>
        <taxon>Marasmiineae</taxon>
        <taxon>Mycenaceae</taxon>
        <taxon>Mycena</taxon>
    </lineage>
</organism>